<name>A0ABM4D3S6_HYDVU</name>
<gene>
    <name evidence="3" type="primary">LOC100213261</name>
</gene>
<dbReference type="PANTHER" id="PTHR13832:SF792">
    <property type="entry name" value="GM14286P"/>
    <property type="match status" value="1"/>
</dbReference>
<organism evidence="2 3">
    <name type="scientific">Hydra vulgaris</name>
    <name type="common">Hydra</name>
    <name type="synonym">Hydra attenuata</name>
    <dbReference type="NCBI Taxonomy" id="6087"/>
    <lineage>
        <taxon>Eukaryota</taxon>
        <taxon>Metazoa</taxon>
        <taxon>Cnidaria</taxon>
        <taxon>Hydrozoa</taxon>
        <taxon>Hydroidolina</taxon>
        <taxon>Anthoathecata</taxon>
        <taxon>Aplanulata</taxon>
        <taxon>Hydridae</taxon>
        <taxon>Hydra</taxon>
    </lineage>
</organism>
<dbReference type="InterPro" id="IPR036457">
    <property type="entry name" value="PPM-type-like_dom_sf"/>
</dbReference>
<sequence>MEVGSKLRPMFSLPYYRHITFVTSAIASSFLVSNKKIKKYFSFHFVNAQTKQDTVMIQDGNRDKEAVQFTNQISILKSNKKEKNTSKILKSQEFSKKIDSNFYSPVSWFETNHYSANNPIEDRHCECSLLKNNAFFFGIFDGHSGWHCSESLRLNLPLYVSLAFSNDNLLKDFNSGKLSQKDFVQYLGNPDDNCLTFATPNGYKSKQDKLKTGPCNFAQLINIEKYSTSEILQYAYLSMDRDITLEAIPDGECIEPIWTGLSGSVAIGAYIKENDIFVASTGDCRGVLGVKSDQKLWLSIPLSEDHTADNINEVLRIKKEHPNEEHTVILQSRLLGQLQPLRSFGDVIYKWSKELHRQVLDIIYGYAVVPISIYKSPPYLTAQPDIMHQRLNKDDRFIILASDGLWDSVSNDQAVQIIGKYLDNLENGIKDEENGATKLIRYALGQGDNDRLYSMLELPQKVKRNYHDDITVTVIYFDSKLLPCNSKL</sequence>
<reference evidence="3" key="1">
    <citation type="submission" date="2025-08" db="UniProtKB">
        <authorList>
            <consortium name="RefSeq"/>
        </authorList>
    </citation>
    <scope>IDENTIFICATION</scope>
</reference>
<dbReference type="PANTHER" id="PTHR13832">
    <property type="entry name" value="PROTEIN PHOSPHATASE 2C"/>
    <property type="match status" value="1"/>
</dbReference>
<keyword evidence="3" id="KW-0670">Pyruvate</keyword>
<dbReference type="GeneID" id="100213261"/>
<feature type="domain" description="PPM-type phosphatase" evidence="1">
    <location>
        <begin position="99"/>
        <end position="477"/>
    </location>
</feature>
<dbReference type="CDD" id="cd00143">
    <property type="entry name" value="PP2Cc"/>
    <property type="match status" value="1"/>
</dbReference>
<dbReference type="SUPFAM" id="SSF81606">
    <property type="entry name" value="PP2C-like"/>
    <property type="match status" value="1"/>
</dbReference>
<keyword evidence="2" id="KW-1185">Reference proteome</keyword>
<dbReference type="Proteomes" id="UP001652625">
    <property type="component" value="Chromosome 12"/>
</dbReference>
<dbReference type="RefSeq" id="XP_065668927.1">
    <property type="nucleotide sequence ID" value="XM_065812855.1"/>
</dbReference>
<proteinExistence type="predicted"/>
<evidence type="ECO:0000313" key="3">
    <source>
        <dbReference type="RefSeq" id="XP_065668927.1"/>
    </source>
</evidence>
<evidence type="ECO:0000259" key="1">
    <source>
        <dbReference type="PROSITE" id="PS51746"/>
    </source>
</evidence>
<dbReference type="Gene3D" id="3.60.40.10">
    <property type="entry name" value="PPM-type phosphatase domain"/>
    <property type="match status" value="1"/>
</dbReference>
<dbReference type="PROSITE" id="PS51746">
    <property type="entry name" value="PPM_2"/>
    <property type="match status" value="1"/>
</dbReference>
<dbReference type="Pfam" id="PF00481">
    <property type="entry name" value="PP2C"/>
    <property type="match status" value="1"/>
</dbReference>
<protein>
    <submittedName>
        <fullName evidence="3">Pyruvate dehydrogenase [acetyl-transferring]-phosphatase 2, mitochondrial</fullName>
    </submittedName>
</protein>
<accession>A0ABM4D3S6</accession>
<dbReference type="InterPro" id="IPR001932">
    <property type="entry name" value="PPM-type_phosphatase-like_dom"/>
</dbReference>
<dbReference type="SMART" id="SM00332">
    <property type="entry name" value="PP2Cc"/>
    <property type="match status" value="1"/>
</dbReference>
<evidence type="ECO:0000313" key="2">
    <source>
        <dbReference type="Proteomes" id="UP001652625"/>
    </source>
</evidence>
<dbReference type="InterPro" id="IPR015655">
    <property type="entry name" value="PP2C"/>
</dbReference>